<sequence>MLFKVECPTPALTTKNSPVVTLCKVYPGMVKRVWVGFPKGCYGLAHLQVYHWGWPVWPWSPADSFHWNDYIFDFADEYPLTAEPYEFKILTWNRDDFYPHTPVFMVLVEPAKKEMSQEQIRQVYEDLGVSPGGF</sequence>
<proteinExistence type="predicted"/>
<reference evidence="1" key="1">
    <citation type="journal article" date="2014" name="Front. Microbiol.">
        <title>High frequency of phylogenetically diverse reductive dehalogenase-homologous genes in deep subseafloor sedimentary metagenomes.</title>
        <authorList>
            <person name="Kawai M."/>
            <person name="Futagami T."/>
            <person name="Toyoda A."/>
            <person name="Takaki Y."/>
            <person name="Nishi S."/>
            <person name="Hori S."/>
            <person name="Arai W."/>
            <person name="Tsubouchi T."/>
            <person name="Morono Y."/>
            <person name="Uchiyama I."/>
            <person name="Ito T."/>
            <person name="Fujiyama A."/>
            <person name="Inagaki F."/>
            <person name="Takami H."/>
        </authorList>
    </citation>
    <scope>NUCLEOTIDE SEQUENCE</scope>
    <source>
        <strain evidence="1">Expedition CK06-06</strain>
    </source>
</reference>
<protein>
    <submittedName>
        <fullName evidence="1">Uncharacterized protein</fullName>
    </submittedName>
</protein>
<dbReference type="AlphaFoldDB" id="X0UX09"/>
<organism evidence="1">
    <name type="scientific">marine sediment metagenome</name>
    <dbReference type="NCBI Taxonomy" id="412755"/>
    <lineage>
        <taxon>unclassified sequences</taxon>
        <taxon>metagenomes</taxon>
        <taxon>ecological metagenomes</taxon>
    </lineage>
</organism>
<dbReference type="EMBL" id="BARS01011714">
    <property type="protein sequence ID" value="GAF92950.1"/>
    <property type="molecule type" value="Genomic_DNA"/>
</dbReference>
<accession>X0UX09</accession>
<gene>
    <name evidence="1" type="ORF">S01H1_21201</name>
</gene>
<evidence type="ECO:0000313" key="1">
    <source>
        <dbReference type="EMBL" id="GAF92950.1"/>
    </source>
</evidence>
<comment type="caution">
    <text evidence="1">The sequence shown here is derived from an EMBL/GenBank/DDBJ whole genome shotgun (WGS) entry which is preliminary data.</text>
</comment>
<name>X0UX09_9ZZZZ</name>